<dbReference type="GeneID" id="25902494"/>
<gene>
    <name evidence="2" type="ORF">SARC_01990</name>
</gene>
<dbReference type="EMBL" id="KQ241681">
    <property type="protein sequence ID" value="KNC85844.1"/>
    <property type="molecule type" value="Genomic_DNA"/>
</dbReference>
<proteinExistence type="predicted"/>
<feature type="transmembrane region" description="Helical" evidence="1">
    <location>
        <begin position="214"/>
        <end position="240"/>
    </location>
</feature>
<keyword evidence="3" id="KW-1185">Reference proteome</keyword>
<feature type="transmembrane region" description="Helical" evidence="1">
    <location>
        <begin position="41"/>
        <end position="63"/>
    </location>
</feature>
<dbReference type="RefSeq" id="XP_014159746.1">
    <property type="nucleotide sequence ID" value="XM_014304271.1"/>
</dbReference>
<reference evidence="2 3" key="1">
    <citation type="submission" date="2011-02" db="EMBL/GenBank/DDBJ databases">
        <title>The Genome Sequence of Sphaeroforma arctica JP610.</title>
        <authorList>
            <consortium name="The Broad Institute Genome Sequencing Platform"/>
            <person name="Russ C."/>
            <person name="Cuomo C."/>
            <person name="Young S.K."/>
            <person name="Zeng Q."/>
            <person name="Gargeya S."/>
            <person name="Alvarado L."/>
            <person name="Berlin A."/>
            <person name="Chapman S.B."/>
            <person name="Chen Z."/>
            <person name="Freedman E."/>
            <person name="Gellesch M."/>
            <person name="Goldberg J."/>
            <person name="Griggs A."/>
            <person name="Gujja S."/>
            <person name="Heilman E."/>
            <person name="Heiman D."/>
            <person name="Howarth C."/>
            <person name="Mehta T."/>
            <person name="Neiman D."/>
            <person name="Pearson M."/>
            <person name="Roberts A."/>
            <person name="Saif S."/>
            <person name="Shea T."/>
            <person name="Shenoy N."/>
            <person name="Sisk P."/>
            <person name="Stolte C."/>
            <person name="Sykes S."/>
            <person name="White J."/>
            <person name="Yandava C."/>
            <person name="Burger G."/>
            <person name="Gray M.W."/>
            <person name="Holland P.W.H."/>
            <person name="King N."/>
            <person name="Lang F.B.F."/>
            <person name="Roger A.J."/>
            <person name="Ruiz-Trillo I."/>
            <person name="Haas B."/>
            <person name="Nusbaum C."/>
            <person name="Birren B."/>
        </authorList>
    </citation>
    <scope>NUCLEOTIDE SEQUENCE [LARGE SCALE GENOMIC DNA]</scope>
    <source>
        <strain evidence="2 3">JP610</strain>
    </source>
</reference>
<evidence type="ECO:0008006" key="4">
    <source>
        <dbReference type="Google" id="ProtNLM"/>
    </source>
</evidence>
<feature type="transmembrane region" description="Helical" evidence="1">
    <location>
        <begin position="117"/>
        <end position="137"/>
    </location>
</feature>
<feature type="transmembrane region" description="Helical" evidence="1">
    <location>
        <begin position="75"/>
        <end position="96"/>
    </location>
</feature>
<protein>
    <recommendedName>
        <fullName evidence="4">YrhK domain-containing protein</fullName>
    </recommendedName>
</protein>
<feature type="transmembrane region" description="Helical" evidence="1">
    <location>
        <begin position="149"/>
        <end position="170"/>
    </location>
</feature>
<keyword evidence="1" id="KW-0812">Transmembrane</keyword>
<evidence type="ECO:0000256" key="1">
    <source>
        <dbReference type="SAM" id="Phobius"/>
    </source>
</evidence>
<accession>A0A0L0GAA9</accession>
<feature type="transmembrane region" description="Helical" evidence="1">
    <location>
        <begin position="191"/>
        <end position="208"/>
    </location>
</feature>
<dbReference type="OrthoDB" id="9975213at2759"/>
<keyword evidence="1" id="KW-1133">Transmembrane helix</keyword>
<keyword evidence="1" id="KW-0472">Membrane</keyword>
<name>A0A0L0GAA9_9EUKA</name>
<evidence type="ECO:0000313" key="2">
    <source>
        <dbReference type="EMBL" id="KNC85844.1"/>
    </source>
</evidence>
<dbReference type="AlphaFoldDB" id="A0A0L0GAA9"/>
<organism evidence="2 3">
    <name type="scientific">Sphaeroforma arctica JP610</name>
    <dbReference type="NCBI Taxonomy" id="667725"/>
    <lineage>
        <taxon>Eukaryota</taxon>
        <taxon>Ichthyosporea</taxon>
        <taxon>Ichthyophonida</taxon>
        <taxon>Sphaeroforma</taxon>
    </lineage>
</organism>
<dbReference type="Proteomes" id="UP000054560">
    <property type="component" value="Unassembled WGS sequence"/>
</dbReference>
<evidence type="ECO:0000313" key="3">
    <source>
        <dbReference type="Proteomes" id="UP000054560"/>
    </source>
</evidence>
<sequence>MGVICSDRDSSVKDNCTCGYAGDTQKQSVEGLESALINLKLWWAAFFMCLLGALAFIAGSILFLPELYDHISIGVYLFVFGVSTFWVCWAWSAYNLRHRHTDYTSAAYKWDRLAETLWFFCYLSGYMPGSILFLPGFDPVCVTIGAYMFVWGSVLLLFAQTIQMIVFSWLNEQGNEPWINKQADMFSGISYLIGGSLWLVASVLYLIGVTDNVIYQLAAGIYTVGSGFFTSGAVFALWALNRRLQTTQKMLETARSGQISSA</sequence>